<dbReference type="Proteomes" id="UP000467841">
    <property type="component" value="Unassembled WGS sequence"/>
</dbReference>
<evidence type="ECO:0000313" key="3">
    <source>
        <dbReference type="EMBL" id="CAA7055050.1"/>
    </source>
</evidence>
<comment type="caution">
    <text evidence="3">The sequence shown here is derived from an EMBL/GenBank/DDBJ whole genome shotgun (WGS) entry which is preliminary data.</text>
</comment>
<gene>
    <name evidence="3" type="ORF">MERR_LOCUS42286</name>
</gene>
<proteinExistence type="predicted"/>
<feature type="compositionally biased region" description="Low complexity" evidence="1">
    <location>
        <begin position="499"/>
        <end position="514"/>
    </location>
</feature>
<protein>
    <recommendedName>
        <fullName evidence="2">Retrotransposon gag domain-containing protein</fullName>
    </recommendedName>
</protein>
<feature type="region of interest" description="Disordered" evidence="1">
    <location>
        <begin position="1"/>
        <end position="22"/>
    </location>
</feature>
<dbReference type="Pfam" id="PF03732">
    <property type="entry name" value="Retrotrans_gag"/>
    <property type="match status" value="1"/>
</dbReference>
<dbReference type="InterPro" id="IPR005162">
    <property type="entry name" value="Retrotrans_gag_dom"/>
</dbReference>
<feature type="domain" description="Retrotransposon gag" evidence="2">
    <location>
        <begin position="106"/>
        <end position="197"/>
    </location>
</feature>
<feature type="region of interest" description="Disordered" evidence="1">
    <location>
        <begin position="414"/>
        <end position="434"/>
    </location>
</feature>
<evidence type="ECO:0000259" key="2">
    <source>
        <dbReference type="Pfam" id="PF03732"/>
    </source>
</evidence>
<keyword evidence="4" id="KW-1185">Reference proteome</keyword>
<name>A0A6D2KP26_9BRAS</name>
<sequence>MDSHQSVPQAPQPQDVRPTPDQAQVVTPTIGTCDVPHYDGLSYGIHPPPIEAHAYEIKPSLIRLIQSSKFLGNGLENPYDHLDYFERLCGTFRRAGVPEDSIKLLLFPFSLGEKASKWERAIQSHLVKSWDDCKRIFLLKFYPTQRTHQMRRNILSFQQDSHETFHEAWERLRGYTRDCPHHGFTREAILSHFYWGVAKEQKWTLDVASQGSFLNLTIEQGELLVENLAKSEESYSESHDVTPKESSYEDSTWTALQDKLDRLEKLLSVQNRGVCLDLEQRQRKPISWSRMGSPTKRVNEEKTPFGFDGQLGEPQHEEEAKDVGTAQDYGLESIQWADEEENVLEEESVLEETQEDALALNGKCLSSFFLPSLETKEIEALALDGACLKILFSTTLVKEVQNIKDKQKVKKKESKKPYGYHLTSHAPSSHTMSLHPLRHINGTIEYKVKCKGTSKPFSRVKAILHPKMLEKDHGKLEELLSTILLVNLTKSTSLDSSTHLAISSSTRSSATPSLQLPKDKG</sequence>
<accession>A0A6D2KP26</accession>
<evidence type="ECO:0000313" key="4">
    <source>
        <dbReference type="Proteomes" id="UP000467841"/>
    </source>
</evidence>
<evidence type="ECO:0000256" key="1">
    <source>
        <dbReference type="SAM" id="MobiDB-lite"/>
    </source>
</evidence>
<dbReference type="PANTHER" id="PTHR33223:SF11">
    <property type="entry name" value="ELEMENT PROTEIN, PUTATIVE-RELATED"/>
    <property type="match status" value="1"/>
</dbReference>
<dbReference type="AlphaFoldDB" id="A0A6D2KP26"/>
<organism evidence="3 4">
    <name type="scientific">Microthlaspi erraticum</name>
    <dbReference type="NCBI Taxonomy" id="1685480"/>
    <lineage>
        <taxon>Eukaryota</taxon>
        <taxon>Viridiplantae</taxon>
        <taxon>Streptophyta</taxon>
        <taxon>Embryophyta</taxon>
        <taxon>Tracheophyta</taxon>
        <taxon>Spermatophyta</taxon>
        <taxon>Magnoliopsida</taxon>
        <taxon>eudicotyledons</taxon>
        <taxon>Gunneridae</taxon>
        <taxon>Pentapetalae</taxon>
        <taxon>rosids</taxon>
        <taxon>malvids</taxon>
        <taxon>Brassicales</taxon>
        <taxon>Brassicaceae</taxon>
        <taxon>Coluteocarpeae</taxon>
        <taxon>Microthlaspi</taxon>
    </lineage>
</organism>
<dbReference type="OrthoDB" id="1305902at2759"/>
<feature type="region of interest" description="Disordered" evidence="1">
    <location>
        <begin position="499"/>
        <end position="521"/>
    </location>
</feature>
<feature type="region of interest" description="Disordered" evidence="1">
    <location>
        <begin position="289"/>
        <end position="313"/>
    </location>
</feature>
<dbReference type="PANTHER" id="PTHR33223">
    <property type="entry name" value="CCHC-TYPE DOMAIN-CONTAINING PROTEIN"/>
    <property type="match status" value="1"/>
</dbReference>
<reference evidence="3" key="1">
    <citation type="submission" date="2020-01" db="EMBL/GenBank/DDBJ databases">
        <authorList>
            <person name="Mishra B."/>
        </authorList>
    </citation>
    <scope>NUCLEOTIDE SEQUENCE [LARGE SCALE GENOMIC DNA]</scope>
</reference>
<dbReference type="EMBL" id="CACVBM020001606">
    <property type="protein sequence ID" value="CAA7055050.1"/>
    <property type="molecule type" value="Genomic_DNA"/>
</dbReference>